<gene>
    <name evidence="1" type="ORF">VSP9026_01382</name>
</gene>
<name>A0A1N6M2P5_9VIBR</name>
<sequence length="29" mass="3505">MLKFFKLFLPVSIKINILDHLARNTYIKQ</sequence>
<proteinExistence type="predicted"/>
<dbReference type="EMBL" id="FSSB01000009">
    <property type="protein sequence ID" value="SIO93712.1"/>
    <property type="molecule type" value="Genomic_DNA"/>
</dbReference>
<accession>A0A1N6M2P5</accession>
<reference evidence="1 2" key="1">
    <citation type="submission" date="2016-12" db="EMBL/GenBank/DDBJ databases">
        <authorList>
            <person name="Song W.-J."/>
            <person name="Kurnit D.M."/>
        </authorList>
    </citation>
    <scope>NUCLEOTIDE SEQUENCE [LARGE SCALE GENOMIC DNA]</scope>
    <source>
        <strain evidence="1 2">CECT 9026</strain>
    </source>
</reference>
<dbReference type="AlphaFoldDB" id="A0A1N6M2P5"/>
<protein>
    <submittedName>
        <fullName evidence="1">Uncharacterized protein</fullName>
    </submittedName>
</protein>
<organism evidence="1 2">
    <name type="scientific">Vibrio spartinae</name>
    <dbReference type="NCBI Taxonomy" id="1918945"/>
    <lineage>
        <taxon>Bacteria</taxon>
        <taxon>Pseudomonadati</taxon>
        <taxon>Pseudomonadota</taxon>
        <taxon>Gammaproteobacteria</taxon>
        <taxon>Vibrionales</taxon>
        <taxon>Vibrionaceae</taxon>
        <taxon>Vibrio</taxon>
    </lineage>
</organism>
<evidence type="ECO:0000313" key="2">
    <source>
        <dbReference type="Proteomes" id="UP000184774"/>
    </source>
</evidence>
<evidence type="ECO:0000313" key="1">
    <source>
        <dbReference type="EMBL" id="SIO93712.1"/>
    </source>
</evidence>
<dbReference type="Proteomes" id="UP000184774">
    <property type="component" value="Unassembled WGS sequence"/>
</dbReference>